<dbReference type="EnsemblMetazoa" id="XM_019995567.1">
    <property type="protein sequence ID" value="XP_019851126.1"/>
    <property type="gene ID" value="LOC109581451"/>
</dbReference>
<dbReference type="EnsemblMetazoa" id="Aqu2.1.43727_001">
    <property type="protein sequence ID" value="Aqu2.1.43727_001"/>
    <property type="gene ID" value="Aqu2.1.43727"/>
</dbReference>
<feature type="region of interest" description="Disordered" evidence="1">
    <location>
        <begin position="139"/>
        <end position="163"/>
    </location>
</feature>
<name>A0A1X7VUE7_AMPQE</name>
<dbReference type="KEGG" id="aqu:109581451"/>
<feature type="compositionally biased region" description="Polar residues" evidence="1">
    <location>
        <begin position="252"/>
        <end position="278"/>
    </location>
</feature>
<reference evidence="2" key="2">
    <citation type="submission" date="2017-05" db="UniProtKB">
        <authorList>
            <consortium name="EnsemblMetazoa"/>
        </authorList>
    </citation>
    <scope>IDENTIFICATION</scope>
</reference>
<evidence type="ECO:0000256" key="1">
    <source>
        <dbReference type="SAM" id="MobiDB-lite"/>
    </source>
</evidence>
<organism evidence="2">
    <name type="scientific">Amphimedon queenslandica</name>
    <name type="common">Sponge</name>
    <dbReference type="NCBI Taxonomy" id="400682"/>
    <lineage>
        <taxon>Eukaryota</taxon>
        <taxon>Metazoa</taxon>
        <taxon>Porifera</taxon>
        <taxon>Demospongiae</taxon>
        <taxon>Heteroscleromorpha</taxon>
        <taxon>Haplosclerida</taxon>
        <taxon>Niphatidae</taxon>
        <taxon>Amphimedon</taxon>
    </lineage>
</organism>
<feature type="compositionally biased region" description="Low complexity" evidence="1">
    <location>
        <begin position="482"/>
        <end position="498"/>
    </location>
</feature>
<sequence>MVLVKMSSNPFSHPSREKMTPRPSPFPQTSFENPILLSSPSSSEDEEDDKGMDNGGLDMKQNSLNRSSTSSHGDSTRSEKFTLTGDFSSDIYVSATSGSSDEEQSLTCQPLSNLRNLISKKRSSNYSAVMPDKPVVMLSDLTSSSSSDSSYNPSDSSSDESLSCNGLSAPLSSFIVNIPLNKINLSKTNTNKASTPPLTSMKGKRPLALSHFATVKKRAVNDASKVSPGAGVASVLQLKPPLALKLTKSPTGNNWHSMISPPQASPSLVPSVSPTNATPGKVLPSKKKTPPQKGKSLSPVKSHSPSLSLGDMICTERRRAHADARLLIESHLMMEDDLSSVTSNSSLITNSSNSNGHARVTSSTPQPPPAPTSQTTASAVKPTNKPRGKLKAKGSKTRHHKRNTGKQLTNIKDIKSTICFEKLFGSLSPSLRLVKGELQPVHSLSLKDIAIVPANHPVHNWRIGKAVPKSKQKTRNCDKTEPLPSTSPISSSLIPPSS</sequence>
<dbReference type="InParanoid" id="A0A1X7VUE7"/>
<reference evidence="3" key="1">
    <citation type="journal article" date="2010" name="Nature">
        <title>The Amphimedon queenslandica genome and the evolution of animal complexity.</title>
        <authorList>
            <person name="Srivastava M."/>
            <person name="Simakov O."/>
            <person name="Chapman J."/>
            <person name="Fahey B."/>
            <person name="Gauthier M.E."/>
            <person name="Mitros T."/>
            <person name="Richards G.S."/>
            <person name="Conaco C."/>
            <person name="Dacre M."/>
            <person name="Hellsten U."/>
            <person name="Larroux C."/>
            <person name="Putnam N.H."/>
            <person name="Stanke M."/>
            <person name="Adamska M."/>
            <person name="Darling A."/>
            <person name="Degnan S.M."/>
            <person name="Oakley T.H."/>
            <person name="Plachetzki D.C."/>
            <person name="Zhai Y."/>
            <person name="Adamski M."/>
            <person name="Calcino A."/>
            <person name="Cummins S.F."/>
            <person name="Goodstein D.M."/>
            <person name="Harris C."/>
            <person name="Jackson D.J."/>
            <person name="Leys S.P."/>
            <person name="Shu S."/>
            <person name="Woodcroft B.J."/>
            <person name="Vervoort M."/>
            <person name="Kosik K.S."/>
            <person name="Manning G."/>
            <person name="Degnan B.M."/>
            <person name="Rokhsar D.S."/>
        </authorList>
    </citation>
    <scope>NUCLEOTIDE SEQUENCE [LARGE SCALE GENOMIC DNA]</scope>
</reference>
<feature type="region of interest" description="Disordered" evidence="1">
    <location>
        <begin position="467"/>
        <end position="498"/>
    </location>
</feature>
<dbReference type="Proteomes" id="UP000007879">
    <property type="component" value="Unassembled WGS sequence"/>
</dbReference>
<feature type="region of interest" description="Disordered" evidence="1">
    <location>
        <begin position="1"/>
        <end position="81"/>
    </location>
</feature>
<dbReference type="AlphaFoldDB" id="A0A1X7VUE7"/>
<dbReference type="EnsemblMetazoa" id="XM_019995561.1">
    <property type="protein sequence ID" value="XP_019851120.1"/>
    <property type="gene ID" value="LOC109581451"/>
</dbReference>
<accession>A0A1X7VUE7</accession>
<keyword evidence="3" id="KW-1185">Reference proteome</keyword>
<feature type="compositionally biased region" description="Basic residues" evidence="1">
    <location>
        <begin position="384"/>
        <end position="404"/>
    </location>
</feature>
<feature type="compositionally biased region" description="Low complexity" evidence="1">
    <location>
        <begin position="343"/>
        <end position="355"/>
    </location>
</feature>
<feature type="region of interest" description="Disordered" evidence="1">
    <location>
        <begin position="343"/>
        <end position="406"/>
    </location>
</feature>
<protein>
    <submittedName>
        <fullName evidence="2">Uncharacterized protein</fullName>
    </submittedName>
</protein>
<evidence type="ECO:0000313" key="2">
    <source>
        <dbReference type="EnsemblMetazoa" id="Aqu2.1.43727_001"/>
    </source>
</evidence>
<feature type="region of interest" description="Disordered" evidence="1">
    <location>
        <begin position="252"/>
        <end position="309"/>
    </location>
</feature>
<gene>
    <name evidence="2" type="primary">109581451</name>
</gene>
<proteinExistence type="predicted"/>
<evidence type="ECO:0000313" key="3">
    <source>
        <dbReference type="Proteomes" id="UP000007879"/>
    </source>
</evidence>
<feature type="compositionally biased region" description="Polar residues" evidence="1">
    <location>
        <begin position="1"/>
        <end position="12"/>
    </location>
</feature>